<dbReference type="PANTHER" id="PTHR33112">
    <property type="entry name" value="DOMAIN PROTEIN, PUTATIVE-RELATED"/>
    <property type="match status" value="1"/>
</dbReference>
<dbReference type="PANTHER" id="PTHR33112:SF16">
    <property type="entry name" value="HETEROKARYON INCOMPATIBILITY DOMAIN-CONTAINING PROTEIN"/>
    <property type="match status" value="1"/>
</dbReference>
<name>A0A1Y1Z2P2_9PLEO</name>
<gene>
    <name evidence="2" type="ORF">BCR34DRAFT_491492</name>
</gene>
<dbReference type="OrthoDB" id="2958217at2759"/>
<accession>A0A1Y1Z2P2</accession>
<feature type="domain" description="Heterokaryon incompatibility" evidence="1">
    <location>
        <begin position="65"/>
        <end position="123"/>
    </location>
</feature>
<evidence type="ECO:0000259" key="1">
    <source>
        <dbReference type="Pfam" id="PF06985"/>
    </source>
</evidence>
<dbReference type="Pfam" id="PF06985">
    <property type="entry name" value="HET"/>
    <property type="match status" value="1"/>
</dbReference>
<feature type="non-terminal residue" evidence="2">
    <location>
        <position position="1"/>
    </location>
</feature>
<evidence type="ECO:0000313" key="3">
    <source>
        <dbReference type="Proteomes" id="UP000193144"/>
    </source>
</evidence>
<sequence length="124" mass="14285">STSDPKTWTIIDKWILDCFGKHEICRSARSLSRFIPSRLLHILGDENDRTFLLISALAFPPGARYATISHCWGAKPVDQSLRLLSSTFNQPSQQQLVSELPRTFREAVDVVARFDLQYLWIDRH</sequence>
<dbReference type="STRING" id="1231657.A0A1Y1Z2P2"/>
<dbReference type="EMBL" id="MCFA01000135">
    <property type="protein sequence ID" value="ORY04469.1"/>
    <property type="molecule type" value="Genomic_DNA"/>
</dbReference>
<keyword evidence="3" id="KW-1185">Reference proteome</keyword>
<evidence type="ECO:0000313" key="2">
    <source>
        <dbReference type="EMBL" id="ORY04469.1"/>
    </source>
</evidence>
<reference evidence="2 3" key="1">
    <citation type="submission" date="2016-07" db="EMBL/GenBank/DDBJ databases">
        <title>Pervasive Adenine N6-methylation of Active Genes in Fungi.</title>
        <authorList>
            <consortium name="DOE Joint Genome Institute"/>
            <person name="Mondo S.J."/>
            <person name="Dannebaum R.O."/>
            <person name="Kuo R.C."/>
            <person name="Labutti K."/>
            <person name="Haridas S."/>
            <person name="Kuo A."/>
            <person name="Salamov A."/>
            <person name="Ahrendt S.R."/>
            <person name="Lipzen A."/>
            <person name="Sullivan W."/>
            <person name="Andreopoulos W.B."/>
            <person name="Clum A."/>
            <person name="Lindquist E."/>
            <person name="Daum C."/>
            <person name="Ramamoorthy G.K."/>
            <person name="Gryganskyi A."/>
            <person name="Culley D."/>
            <person name="Magnuson J.K."/>
            <person name="James T.Y."/>
            <person name="O'Malley M.A."/>
            <person name="Stajich J.E."/>
            <person name="Spatafora J.W."/>
            <person name="Visel A."/>
            <person name="Grigoriev I.V."/>
        </authorList>
    </citation>
    <scope>NUCLEOTIDE SEQUENCE [LARGE SCALE GENOMIC DNA]</scope>
    <source>
        <strain evidence="2 3">CBS 115471</strain>
    </source>
</reference>
<dbReference type="Proteomes" id="UP000193144">
    <property type="component" value="Unassembled WGS sequence"/>
</dbReference>
<protein>
    <recommendedName>
        <fullName evidence="1">Heterokaryon incompatibility domain-containing protein</fullName>
    </recommendedName>
</protein>
<dbReference type="AlphaFoldDB" id="A0A1Y1Z2P2"/>
<dbReference type="InterPro" id="IPR010730">
    <property type="entry name" value="HET"/>
</dbReference>
<organism evidence="2 3">
    <name type="scientific">Clohesyomyces aquaticus</name>
    <dbReference type="NCBI Taxonomy" id="1231657"/>
    <lineage>
        <taxon>Eukaryota</taxon>
        <taxon>Fungi</taxon>
        <taxon>Dikarya</taxon>
        <taxon>Ascomycota</taxon>
        <taxon>Pezizomycotina</taxon>
        <taxon>Dothideomycetes</taxon>
        <taxon>Pleosporomycetidae</taxon>
        <taxon>Pleosporales</taxon>
        <taxon>Lindgomycetaceae</taxon>
        <taxon>Clohesyomyces</taxon>
    </lineage>
</organism>
<comment type="caution">
    <text evidence="2">The sequence shown here is derived from an EMBL/GenBank/DDBJ whole genome shotgun (WGS) entry which is preliminary data.</text>
</comment>
<proteinExistence type="predicted"/>